<dbReference type="Proteomes" id="UP001153331">
    <property type="component" value="Unassembled WGS sequence"/>
</dbReference>
<evidence type="ECO:0000313" key="1">
    <source>
        <dbReference type="EMBL" id="KAJ8116460.1"/>
    </source>
</evidence>
<keyword evidence="2" id="KW-1185">Reference proteome</keyword>
<proteinExistence type="predicted"/>
<organism evidence="1 2">
    <name type="scientific">Boeremia exigua</name>
    <dbReference type="NCBI Taxonomy" id="749465"/>
    <lineage>
        <taxon>Eukaryota</taxon>
        <taxon>Fungi</taxon>
        <taxon>Dikarya</taxon>
        <taxon>Ascomycota</taxon>
        <taxon>Pezizomycotina</taxon>
        <taxon>Dothideomycetes</taxon>
        <taxon>Pleosporomycetidae</taxon>
        <taxon>Pleosporales</taxon>
        <taxon>Pleosporineae</taxon>
        <taxon>Didymellaceae</taxon>
        <taxon>Boeremia</taxon>
    </lineage>
</organism>
<evidence type="ECO:0000313" key="2">
    <source>
        <dbReference type="Proteomes" id="UP001153331"/>
    </source>
</evidence>
<sequence length="187" mass="17469">MRFSIVAAIATFSATVLGQGNLVGQIPQCAQSCFGTDNLGSCNLIDVACICGSSAITQVACCVLSSCSQSDIDTTINFATTLCRGAGVTLNTNPDCGAANSSASASSSASSASSASAASGSSASASSSAAVTAISGTNTQSGSATRSASGSASGSAAATAATGAGAFQTAGPVLGLGVAVVGMLAAL</sequence>
<protein>
    <submittedName>
        <fullName evidence="1">Uncharacterized protein</fullName>
    </submittedName>
</protein>
<name>A0ACC2IMN1_9PLEO</name>
<reference evidence="1" key="1">
    <citation type="submission" date="2022-11" db="EMBL/GenBank/DDBJ databases">
        <title>Genome Sequence of Boeremia exigua.</title>
        <authorList>
            <person name="Buettner E."/>
        </authorList>
    </citation>
    <scope>NUCLEOTIDE SEQUENCE</scope>
    <source>
        <strain evidence="1">CU02</strain>
    </source>
</reference>
<comment type="caution">
    <text evidence="1">The sequence shown here is derived from an EMBL/GenBank/DDBJ whole genome shotgun (WGS) entry which is preliminary data.</text>
</comment>
<gene>
    <name evidence="1" type="ORF">OPT61_g2110</name>
</gene>
<accession>A0ACC2IMN1</accession>
<dbReference type="EMBL" id="JAPHNI010000093">
    <property type="protein sequence ID" value="KAJ8116460.1"/>
    <property type="molecule type" value="Genomic_DNA"/>
</dbReference>